<comment type="caution">
    <text evidence="2">The sequence shown here is derived from an EMBL/GenBank/DDBJ whole genome shotgun (WGS) entry which is preliminary data.</text>
</comment>
<accession>A0ABW2UG51</accession>
<evidence type="ECO:0000313" key="3">
    <source>
        <dbReference type="Proteomes" id="UP001596513"/>
    </source>
</evidence>
<reference evidence="3" key="2">
    <citation type="journal article" date="2019" name="Int. J. Syst. Evol. Microbiol.">
        <title>The Global Catalogue of Microorganisms (GCM) 10K type strain sequencing project: providing services to taxonomists for standard genome sequencing and annotation.</title>
        <authorList>
            <consortium name="The Broad Institute Genomics Platform"/>
            <consortium name="The Broad Institute Genome Sequencing Center for Infectious Disease"/>
            <person name="Wu L."/>
            <person name="Ma J."/>
        </authorList>
    </citation>
    <scope>NUCLEOTIDE SEQUENCE [LARGE SCALE GENOMIC DNA]</scope>
    <source>
        <strain evidence="3">JCM 19635</strain>
    </source>
</reference>
<organism evidence="2 3">
    <name type="scientific">Hymenobacter humi</name>
    <dbReference type="NCBI Taxonomy" id="1411620"/>
    <lineage>
        <taxon>Bacteria</taxon>
        <taxon>Pseudomonadati</taxon>
        <taxon>Bacteroidota</taxon>
        <taxon>Cytophagia</taxon>
        <taxon>Cytophagales</taxon>
        <taxon>Hymenobacteraceae</taxon>
        <taxon>Hymenobacter</taxon>
    </lineage>
</organism>
<name>A0ABW2UG51_9BACT</name>
<gene>
    <name evidence="1" type="ORF">ACFQT0_28980</name>
    <name evidence="2" type="ORF">ACFQT0_29565</name>
</gene>
<proteinExistence type="predicted"/>
<dbReference type="Pfam" id="PF10011">
    <property type="entry name" value="DUF2254"/>
    <property type="match status" value="1"/>
</dbReference>
<dbReference type="EMBL" id="JBHTEK010000005">
    <property type="protein sequence ID" value="MFC7670979.1"/>
    <property type="molecule type" value="Genomic_DNA"/>
</dbReference>
<reference evidence="2" key="1">
    <citation type="journal article" date="2014" name="Int. J. Syst. Evol. Microbiol.">
        <title>Complete genome of a new Firmicutes species belonging to the dominant human colonic microbiota ('Ruminococcus bicirculans') reveals two chromosomes and a selective capacity to utilize plant glucans.</title>
        <authorList>
            <consortium name="NISC Comparative Sequencing Program"/>
            <person name="Wegmann U."/>
            <person name="Louis P."/>
            <person name="Goesmann A."/>
            <person name="Henrissat B."/>
            <person name="Duncan S.H."/>
            <person name="Flint H.J."/>
        </authorList>
    </citation>
    <scope>NUCLEOTIDE SEQUENCE</scope>
    <source>
        <strain evidence="2">JCM 19635</strain>
    </source>
</reference>
<dbReference type="InterPro" id="IPR018723">
    <property type="entry name" value="DUF2254_membrane"/>
</dbReference>
<dbReference type="Proteomes" id="UP001596513">
    <property type="component" value="Unassembled WGS sequence"/>
</dbReference>
<evidence type="ECO:0000313" key="1">
    <source>
        <dbReference type="EMBL" id="MFC7670979.1"/>
    </source>
</evidence>
<protein>
    <submittedName>
        <fullName evidence="2">DUF2254 family protein</fullName>
    </submittedName>
</protein>
<dbReference type="RefSeq" id="WP_380206964.1">
    <property type="nucleotide sequence ID" value="NZ_JBHTEK010000005.1"/>
</dbReference>
<keyword evidence="3" id="KW-1185">Reference proteome</keyword>
<evidence type="ECO:0000313" key="2">
    <source>
        <dbReference type="EMBL" id="MFC7671081.1"/>
    </source>
</evidence>
<dbReference type="EMBL" id="JBHTEK010000005">
    <property type="protein sequence ID" value="MFC7671081.1"/>
    <property type="molecule type" value="Genomic_DNA"/>
</dbReference>
<sequence>MAPLPATAFGYLQRIDVEGLLQWAIRHRAILRLNFIVGSFVGQGQPLFSVHPEPDAPRPAEWPENFMKYVSLGRHRNIEQDIGFGIQQLVDIALKALSPGINDTTTAIMAVDHLGEISGQLARQEFPVPLRGDGRQLRLVVSTPTFEDYIRLSFDLVRINAQGNPAVLQRMLRALALAGGQVIRAERKTVLRHQAEMVLACGLSTVQTEYEREQVHSLYHELCPNWE</sequence>
<reference evidence="2" key="3">
    <citation type="submission" date="2024-09" db="EMBL/GenBank/DDBJ databases">
        <authorList>
            <person name="Sun Q."/>
            <person name="Mori K."/>
        </authorList>
    </citation>
    <scope>NUCLEOTIDE SEQUENCE</scope>
    <source>
        <strain evidence="2">JCM 19635</strain>
    </source>
</reference>